<dbReference type="OrthoDB" id="19401at10239"/>
<organism evidence="1 2">
    <name type="scientific">Bacillus phage Pookie</name>
    <dbReference type="NCBI Taxonomy" id="1540093"/>
    <lineage>
        <taxon>Viruses</taxon>
        <taxon>Duplodnaviria</taxon>
        <taxon>Heunggongvirae</taxon>
        <taxon>Uroviricota</taxon>
        <taxon>Caudoviricetes</taxon>
        <taxon>Pagevirus</taxon>
        <taxon>Pagevirus pookie</taxon>
    </lineage>
</organism>
<evidence type="ECO:0000313" key="1">
    <source>
        <dbReference type="EMBL" id="AIW03708.1"/>
    </source>
</evidence>
<dbReference type="GeneID" id="24608779"/>
<evidence type="ECO:0000313" key="2">
    <source>
        <dbReference type="Proteomes" id="UP000030209"/>
    </source>
</evidence>
<gene>
    <name evidence="1" type="ORF">CPT_Pookie23</name>
</gene>
<dbReference type="RefSeq" id="YP_009152822.1">
    <property type="nucleotide sequence ID" value="NC_027394.1"/>
</dbReference>
<reference evidence="1 2" key="1">
    <citation type="journal article" date="2015" name="Genome Announc.">
        <title>Complete Genome of Bacillus megaterium Podophage Pookie.</title>
        <authorList>
            <person name="Ladzekpo T.N."/>
            <person name="DeCrescenzo A.J."/>
            <person name="Hernandez A.C."/>
            <person name="Kuty Everett G.F."/>
        </authorList>
    </citation>
    <scope>NUCLEOTIDE SEQUENCE [LARGE SCALE GENOMIC DNA]</scope>
</reference>
<dbReference type="Proteomes" id="UP000030209">
    <property type="component" value="Segment"/>
</dbReference>
<name>A0A0A0RVH9_9CAUD</name>
<keyword evidence="2" id="KW-1185">Reference proteome</keyword>
<dbReference type="KEGG" id="vg:24608779"/>
<protein>
    <submittedName>
        <fullName evidence="1">Uncharacterized protein</fullName>
    </submittedName>
</protein>
<dbReference type="EMBL" id="KM236248">
    <property type="protein sequence ID" value="AIW03708.1"/>
    <property type="molecule type" value="Genomic_DNA"/>
</dbReference>
<accession>A0A0A0RVH9</accession>
<proteinExistence type="predicted"/>
<sequence>MTFGEALEIMKKGGKVRLPEWVGYWYKKNGQVVVHLEDGEEVYTPWFQQTIFREDWEEVK</sequence>